<keyword evidence="1" id="KW-0812">Transmembrane</keyword>
<reference evidence="2 3" key="1">
    <citation type="submission" date="2018-03" db="EMBL/GenBank/DDBJ databases">
        <title>Genomic Encyclopedia of Archaeal and Bacterial Type Strains, Phase II (KMG-II): from individual species to whole genera.</title>
        <authorList>
            <person name="Goeker M."/>
        </authorList>
    </citation>
    <scope>NUCLEOTIDE SEQUENCE [LARGE SCALE GENOMIC DNA]</scope>
    <source>
        <strain evidence="2 3">DSM 45601</strain>
    </source>
</reference>
<name>A0A2T0Q9V1_9ACTN</name>
<proteinExistence type="predicted"/>
<evidence type="ECO:0000313" key="2">
    <source>
        <dbReference type="EMBL" id="PRY00592.1"/>
    </source>
</evidence>
<feature type="transmembrane region" description="Helical" evidence="1">
    <location>
        <begin position="428"/>
        <end position="445"/>
    </location>
</feature>
<evidence type="ECO:0000256" key="1">
    <source>
        <dbReference type="SAM" id="Phobius"/>
    </source>
</evidence>
<sequence>MSDWADYRQNRQIRDLQDDIAGLSALSGRLSSQNHRLQSRLAQLSGSLEQRLNRLSASFDAFVELSDLRVDLSLFGPENLARYQARRLLASLADPSGTGAAAPPPVTAEQPDVPGYWLVPATKAFTASADGAAEYALARQRDPHRSAVFRLLLAALSDRPAPAGLLAEALAELPAPLGQDRRTLWLLAADGAFGPSGRDTVQARLTRAVAELDTSERAQEEAAWRGFVHSLASDQARTVRDLSGTRLKALEGQLSAAKRLRALRDWCAAAVELPAPDADRPERPSAAADDARRTLELLIEEGSEAEAPLLARAAELRAVIEAGGASGAVPADWRRPVGPPMDLLRADARQTERPHRRAIAVRASAPLIGAVAAELAEAATARTTAEAELAFSGLRLTVTRDGTRGNDLAMAEQELNSRTTVSPVPRRVCLAAAGLAVLLTLVGLVTAEPTAYVGTVLAAGAAAIAFVRDRMDRKDAVETADYNRRRLHQQTEQAAAALRDLDDRSREAREAAPADLAAIRTTLGLSPGFPSSATLLTP</sequence>
<dbReference type="AlphaFoldDB" id="A0A2T0Q9V1"/>
<comment type="caution">
    <text evidence="2">The sequence shown here is derived from an EMBL/GenBank/DDBJ whole genome shotgun (WGS) entry which is preliminary data.</text>
</comment>
<dbReference type="Proteomes" id="UP000237846">
    <property type="component" value="Unassembled WGS sequence"/>
</dbReference>
<dbReference type="OrthoDB" id="4824872at2"/>
<feature type="transmembrane region" description="Helical" evidence="1">
    <location>
        <begin position="451"/>
        <end position="467"/>
    </location>
</feature>
<evidence type="ECO:0000313" key="3">
    <source>
        <dbReference type="Proteomes" id="UP000237846"/>
    </source>
</evidence>
<gene>
    <name evidence="2" type="ORF">CLV72_102223</name>
</gene>
<keyword evidence="1" id="KW-1133">Transmembrane helix</keyword>
<protein>
    <submittedName>
        <fullName evidence="2">Uncharacterized protein</fullName>
    </submittedName>
</protein>
<accession>A0A2T0Q9V1</accession>
<organism evidence="2 3">
    <name type="scientific">Allonocardiopsis opalescens</name>
    <dbReference type="NCBI Taxonomy" id="1144618"/>
    <lineage>
        <taxon>Bacteria</taxon>
        <taxon>Bacillati</taxon>
        <taxon>Actinomycetota</taxon>
        <taxon>Actinomycetes</taxon>
        <taxon>Streptosporangiales</taxon>
        <taxon>Allonocardiopsis</taxon>
    </lineage>
</organism>
<dbReference type="EMBL" id="PVZC01000002">
    <property type="protein sequence ID" value="PRY00592.1"/>
    <property type="molecule type" value="Genomic_DNA"/>
</dbReference>
<keyword evidence="3" id="KW-1185">Reference proteome</keyword>
<dbReference type="RefSeq" id="WP_106242238.1">
    <property type="nucleotide sequence ID" value="NZ_PVZC01000002.1"/>
</dbReference>
<keyword evidence="1" id="KW-0472">Membrane</keyword>